<comment type="caution">
    <text evidence="2">The sequence shown here is derived from an EMBL/GenBank/DDBJ whole genome shotgun (WGS) entry which is preliminary data.</text>
</comment>
<gene>
    <name evidence="2" type="ORF">HJG44_02580</name>
</gene>
<keyword evidence="2" id="KW-0378">Hydrolase</keyword>
<protein>
    <submittedName>
        <fullName evidence="2">SGNH/GDSL hydrolase family protein</fullName>
    </submittedName>
</protein>
<name>A0A849I5A3_9HYPH</name>
<sequence length="427" mass="43638">MTSLISPLGGTDRVFSGPGAFATAWRERTGIGSPGAVPLGARLVTLGDSITAHAFQQNNPQDRGYSASGFVFWFLQGLGHRLRVPHNGNLAVSGNTLQQIRDSLGAGGATVRALAPDVVSFLGGTNNLNDTFADGQLTALLDQSLDLLLGATAAQILLWTIPPRPAAVPLSTEGERQRLALNAHLAARAAARTDRITLVDLDDVGLGAGDFSDNVHPNASGARKIGLAGAARFVGKVAAGSIAAVPPLAAYTLNPTLSGGSTVAPSWSTTLAAGSATVAFTKDENDRQRILISGSYAGTAGRISLDQYTTVAAVGSGPPDGAEIDALLDYEIVGTPVGINAIGVLGQTGTAGYANLAQAQSCLGDYANDLTPGGPGSYLSRAIGVAKGAGTPHFLTTRLLITFIDRPVAGPVSLDLRVNSLAFRRIG</sequence>
<accession>A0A849I5A3</accession>
<dbReference type="RefSeq" id="WP_171216756.1">
    <property type="nucleotide sequence ID" value="NZ_JABEPP010000001.1"/>
</dbReference>
<evidence type="ECO:0000259" key="1">
    <source>
        <dbReference type="Pfam" id="PF13472"/>
    </source>
</evidence>
<dbReference type="CDD" id="cd00229">
    <property type="entry name" value="SGNH_hydrolase"/>
    <property type="match status" value="1"/>
</dbReference>
<dbReference type="Proteomes" id="UP000564885">
    <property type="component" value="Unassembled WGS sequence"/>
</dbReference>
<reference evidence="2 3" key="1">
    <citation type="submission" date="2020-04" db="EMBL/GenBank/DDBJ databases">
        <title>Enterovirga sp. isolate from soil.</title>
        <authorList>
            <person name="Chea S."/>
            <person name="Kim D.-U."/>
        </authorList>
    </citation>
    <scope>NUCLEOTIDE SEQUENCE [LARGE SCALE GENOMIC DNA]</scope>
    <source>
        <strain evidence="2 3">DB1703</strain>
    </source>
</reference>
<evidence type="ECO:0000313" key="2">
    <source>
        <dbReference type="EMBL" id="NNM71280.1"/>
    </source>
</evidence>
<feature type="domain" description="SGNH hydrolase-type esterase" evidence="1">
    <location>
        <begin position="46"/>
        <end position="223"/>
    </location>
</feature>
<dbReference type="AlphaFoldDB" id="A0A849I5A3"/>
<dbReference type="InterPro" id="IPR036514">
    <property type="entry name" value="SGNH_hydro_sf"/>
</dbReference>
<dbReference type="Gene3D" id="3.40.50.1110">
    <property type="entry name" value="SGNH hydrolase"/>
    <property type="match status" value="1"/>
</dbReference>
<dbReference type="Pfam" id="PF13472">
    <property type="entry name" value="Lipase_GDSL_2"/>
    <property type="match status" value="1"/>
</dbReference>
<proteinExistence type="predicted"/>
<evidence type="ECO:0000313" key="3">
    <source>
        <dbReference type="Proteomes" id="UP000564885"/>
    </source>
</evidence>
<dbReference type="PANTHER" id="PTHR30383">
    <property type="entry name" value="THIOESTERASE 1/PROTEASE 1/LYSOPHOSPHOLIPASE L1"/>
    <property type="match status" value="1"/>
</dbReference>
<dbReference type="EMBL" id="JABEPP010000001">
    <property type="protein sequence ID" value="NNM71280.1"/>
    <property type="molecule type" value="Genomic_DNA"/>
</dbReference>
<dbReference type="InterPro" id="IPR013830">
    <property type="entry name" value="SGNH_hydro"/>
</dbReference>
<dbReference type="InterPro" id="IPR051532">
    <property type="entry name" value="Ester_Hydrolysis_Enzymes"/>
</dbReference>
<organism evidence="2 3">
    <name type="scientific">Enterovirga aerilata</name>
    <dbReference type="NCBI Taxonomy" id="2730920"/>
    <lineage>
        <taxon>Bacteria</taxon>
        <taxon>Pseudomonadati</taxon>
        <taxon>Pseudomonadota</taxon>
        <taxon>Alphaproteobacteria</taxon>
        <taxon>Hyphomicrobiales</taxon>
        <taxon>Methylobacteriaceae</taxon>
        <taxon>Enterovirga</taxon>
    </lineage>
</organism>
<dbReference type="SUPFAM" id="SSF52266">
    <property type="entry name" value="SGNH hydrolase"/>
    <property type="match status" value="1"/>
</dbReference>
<dbReference type="GO" id="GO:0004622">
    <property type="term" value="F:phosphatidylcholine lysophospholipase activity"/>
    <property type="evidence" value="ECO:0007669"/>
    <property type="project" value="TreeGrafter"/>
</dbReference>
<dbReference type="PANTHER" id="PTHR30383:SF31">
    <property type="entry name" value="SGNH HYDROLASE-TYPE ESTERASE DOMAIN-CONTAINING PROTEIN-RELATED"/>
    <property type="match status" value="1"/>
</dbReference>
<keyword evidence="3" id="KW-1185">Reference proteome</keyword>